<dbReference type="InterPro" id="IPR013762">
    <property type="entry name" value="Integrase-like_cat_sf"/>
</dbReference>
<dbReference type="OMA" id="WFDSASH"/>
<dbReference type="STRING" id="164328.H3GM38"/>
<dbReference type="Proteomes" id="UP000005238">
    <property type="component" value="Unassembled WGS sequence"/>
</dbReference>
<dbReference type="Gene3D" id="1.10.443.10">
    <property type="entry name" value="Intergrase catalytic core"/>
    <property type="match status" value="1"/>
</dbReference>
<reference evidence="2" key="2">
    <citation type="submission" date="2015-06" db="UniProtKB">
        <authorList>
            <consortium name="EnsemblProtists"/>
        </authorList>
    </citation>
    <scope>IDENTIFICATION</scope>
    <source>
        <strain evidence="2">Pr102</strain>
    </source>
</reference>
<evidence type="ECO:0000256" key="1">
    <source>
        <dbReference type="SAM" id="MobiDB-lite"/>
    </source>
</evidence>
<organism evidence="2 3">
    <name type="scientific">Phytophthora ramorum</name>
    <name type="common">Sudden oak death agent</name>
    <dbReference type="NCBI Taxonomy" id="164328"/>
    <lineage>
        <taxon>Eukaryota</taxon>
        <taxon>Sar</taxon>
        <taxon>Stramenopiles</taxon>
        <taxon>Oomycota</taxon>
        <taxon>Peronosporomycetes</taxon>
        <taxon>Peronosporales</taxon>
        <taxon>Peronosporaceae</taxon>
        <taxon>Phytophthora</taxon>
    </lineage>
</organism>
<keyword evidence="3" id="KW-1185">Reference proteome</keyword>
<dbReference type="eggNOG" id="ENOG502SMKY">
    <property type="taxonomic scope" value="Eukaryota"/>
</dbReference>
<dbReference type="GO" id="GO:0003677">
    <property type="term" value="F:DNA binding"/>
    <property type="evidence" value="ECO:0007669"/>
    <property type="project" value="InterPro"/>
</dbReference>
<reference evidence="3" key="1">
    <citation type="journal article" date="2006" name="Science">
        <title>Phytophthora genome sequences uncover evolutionary origins and mechanisms of pathogenesis.</title>
        <authorList>
            <person name="Tyler B.M."/>
            <person name="Tripathy S."/>
            <person name="Zhang X."/>
            <person name="Dehal P."/>
            <person name="Jiang R.H."/>
            <person name="Aerts A."/>
            <person name="Arredondo F.D."/>
            <person name="Baxter L."/>
            <person name="Bensasson D."/>
            <person name="Beynon J.L."/>
            <person name="Chapman J."/>
            <person name="Damasceno C.M."/>
            <person name="Dorrance A.E."/>
            <person name="Dou D."/>
            <person name="Dickerman A.W."/>
            <person name="Dubchak I.L."/>
            <person name="Garbelotto M."/>
            <person name="Gijzen M."/>
            <person name="Gordon S.G."/>
            <person name="Govers F."/>
            <person name="Grunwald N.J."/>
            <person name="Huang W."/>
            <person name="Ivors K.L."/>
            <person name="Jones R.W."/>
            <person name="Kamoun S."/>
            <person name="Krampis K."/>
            <person name="Lamour K.H."/>
            <person name="Lee M.K."/>
            <person name="McDonald W.H."/>
            <person name="Medina M."/>
            <person name="Meijer H.J."/>
            <person name="Nordberg E.K."/>
            <person name="Maclean D.J."/>
            <person name="Ospina-Giraldo M.D."/>
            <person name="Morris P.F."/>
            <person name="Phuntumart V."/>
            <person name="Putnam N.H."/>
            <person name="Rash S."/>
            <person name="Rose J.K."/>
            <person name="Sakihama Y."/>
            <person name="Salamov A.A."/>
            <person name="Savidor A."/>
            <person name="Scheuring C.F."/>
            <person name="Smith B.M."/>
            <person name="Sobral B.W."/>
            <person name="Terry A."/>
            <person name="Torto-Alalibo T.A."/>
            <person name="Win J."/>
            <person name="Xu Z."/>
            <person name="Zhang H."/>
            <person name="Grigoriev I.V."/>
            <person name="Rokhsar D.S."/>
            <person name="Boore J.L."/>
        </authorList>
    </citation>
    <scope>NUCLEOTIDE SEQUENCE [LARGE SCALE GENOMIC DNA]</scope>
    <source>
        <strain evidence="3">Pr102</strain>
    </source>
</reference>
<dbReference type="InParanoid" id="H3GM38"/>
<dbReference type="AlphaFoldDB" id="H3GM38"/>
<name>H3GM38_PHYRM</name>
<sequence length="651" mass="71621">MSPQELTPVNSQRALQTAINAFGRFLAAEDVSIGFIAASLIGDASGAVFVKLMDRFGVHLAFVEGRVGKPLAKNSVMSYFRHVKNWLLDTYSTHRATIEKKLLKMGQTLERHCLKRVEGGMVKKAPACTKEDLRILMDGISYDAASSKDYQDAALLTLMWCTFGRASDLGFVVKGNLSVSADGIIFVRFIRVKTAEEQGISLFPDKDNFITYPLHAIAMALVMQDAPCAQLFDHPHLAASSYENMTNPVEIPLAEALVACENFDEPSEPPKKKQKQPEDNMKIHAYVNRVVKTTSAVQAKAKPTANLTSHSFRRGGAQHANSDPLLSAQWIFDRGSWNMTATNKAFAYVFNTTSEDQKVARVLSGWDSSKKPPVPMLSWFDSASHQQALELGNLLLQTSVATQDPEKKLNARVAEVLTASAIQHFPEVLERYPMCPYASRMREYLVTLGISKAQILAWSSEIQGKATQKDLEEAQGDGEVFTREEKLTNHQNCIIGELIAMNQALTERVGQLERQGDVGQGQAAISSSGSAVTQQGACTDTPPAPRSCGSKALPKGPAAIWFECGFELDTVAPDYCDQVIRTGTEAEAGLYMFFKENGVKSKHGSSVLKQLRKLYRESKLDPLVDAYRARVVLNSITDPAPGETQELFTRK</sequence>
<dbReference type="GO" id="GO:0006310">
    <property type="term" value="P:DNA recombination"/>
    <property type="evidence" value="ECO:0007669"/>
    <property type="project" value="InterPro"/>
</dbReference>
<dbReference type="HOGENOM" id="CLU_015872_3_0_1"/>
<proteinExistence type="predicted"/>
<dbReference type="GO" id="GO:0015074">
    <property type="term" value="P:DNA integration"/>
    <property type="evidence" value="ECO:0007669"/>
    <property type="project" value="InterPro"/>
</dbReference>
<dbReference type="EMBL" id="DS566022">
    <property type="status" value="NOT_ANNOTATED_CDS"/>
    <property type="molecule type" value="Genomic_DNA"/>
</dbReference>
<evidence type="ECO:0000313" key="2">
    <source>
        <dbReference type="EnsemblProtists" id="Phyra77518"/>
    </source>
</evidence>
<evidence type="ECO:0000313" key="3">
    <source>
        <dbReference type="Proteomes" id="UP000005238"/>
    </source>
</evidence>
<accession>H3GM38</accession>
<protein>
    <submittedName>
        <fullName evidence="2">Uncharacterized protein</fullName>
    </submittedName>
</protein>
<dbReference type="EnsemblProtists" id="Phyra77518">
    <property type="protein sequence ID" value="Phyra77518"/>
    <property type="gene ID" value="Phyra77518"/>
</dbReference>
<feature type="region of interest" description="Disordered" evidence="1">
    <location>
        <begin position="523"/>
        <end position="550"/>
    </location>
</feature>